<feature type="compositionally biased region" description="Basic and acidic residues" evidence="1">
    <location>
        <begin position="357"/>
        <end position="368"/>
    </location>
</feature>
<evidence type="ECO:0000313" key="3">
    <source>
        <dbReference type="Proteomes" id="UP000250235"/>
    </source>
</evidence>
<feature type="compositionally biased region" description="Acidic residues" evidence="1">
    <location>
        <begin position="334"/>
        <end position="352"/>
    </location>
</feature>
<protein>
    <submittedName>
        <fullName evidence="2">Splicing factor 3B subunit 1-like</fullName>
    </submittedName>
</protein>
<organism evidence="2 3">
    <name type="scientific">Dorcoceras hygrometricum</name>
    <dbReference type="NCBI Taxonomy" id="472368"/>
    <lineage>
        <taxon>Eukaryota</taxon>
        <taxon>Viridiplantae</taxon>
        <taxon>Streptophyta</taxon>
        <taxon>Embryophyta</taxon>
        <taxon>Tracheophyta</taxon>
        <taxon>Spermatophyta</taxon>
        <taxon>Magnoliopsida</taxon>
        <taxon>eudicotyledons</taxon>
        <taxon>Gunneridae</taxon>
        <taxon>Pentapetalae</taxon>
        <taxon>asterids</taxon>
        <taxon>lamiids</taxon>
        <taxon>Lamiales</taxon>
        <taxon>Gesneriaceae</taxon>
        <taxon>Didymocarpoideae</taxon>
        <taxon>Trichosporeae</taxon>
        <taxon>Loxocarpinae</taxon>
        <taxon>Dorcoceras</taxon>
    </lineage>
</organism>
<gene>
    <name evidence="2" type="ORF">F511_15265</name>
</gene>
<feature type="compositionally biased region" description="Basic residues" evidence="1">
    <location>
        <begin position="283"/>
        <end position="293"/>
    </location>
</feature>
<dbReference type="AlphaFoldDB" id="A0A2Z7BQE7"/>
<dbReference type="Proteomes" id="UP000250235">
    <property type="component" value="Unassembled WGS sequence"/>
</dbReference>
<sequence length="625" mass="69338">MASALIHNTVQVYFASVLGMDHAGMVSMFEALVASGLCGFLGCSSALFKAALVEFLHNASVRDGIVVSTVQGKPVAISEELFASTFELPMEGLTDLHEVSQDLILEARCSFSYSGKLTSTSCKKREMVFEFRLLNDILAKSVTVRVGSFDAVTHERFLMMTAIYGGVPVNWGRLLFKIFKDMVTPETRQARGYAILTAKTVGTSLAKSKKIYVVEDEPVVEKPEEKKKAVSKKRPAPTDETPVIKRKMTTGKDTPAENKLALVTVAQEAVPIQMVPADTPPALKRKTSKKRLRLPAGSDDEIVEQEPDVVDVVEHPREQKTADDVDKMRLPAGSDDEIVEQEPDVMETDMEEPSLTRFDDREFGDTEHSSAINDEDDNLDGAENEISRTMASFTAPKQLPQEPLRSGEDDDMSGFKQPSKIIESVETEETNIELVDTEELSLAKDVATMTESEDTGSVSKALALTVSTTPDEELLSIEDILKQIPADVMLPSVSAAEITRVKFARSIEIPEVHEGDWYKARVPHIDIYDKGKAPLVENTIKGHPAWEMFSLICADIDFLVQLREKVIADVVSFFHSFSLSKLADLELVKDIIVKEKQFLAWAETDSLETAVRRRELLLPNTERFF</sequence>
<name>A0A2Z7BQE7_9LAMI</name>
<reference evidence="2 3" key="1">
    <citation type="journal article" date="2015" name="Proc. Natl. Acad. Sci. U.S.A.">
        <title>The resurrection genome of Boea hygrometrica: A blueprint for survival of dehydration.</title>
        <authorList>
            <person name="Xiao L."/>
            <person name="Yang G."/>
            <person name="Zhang L."/>
            <person name="Yang X."/>
            <person name="Zhao S."/>
            <person name="Ji Z."/>
            <person name="Zhou Q."/>
            <person name="Hu M."/>
            <person name="Wang Y."/>
            <person name="Chen M."/>
            <person name="Xu Y."/>
            <person name="Jin H."/>
            <person name="Xiao X."/>
            <person name="Hu G."/>
            <person name="Bao F."/>
            <person name="Hu Y."/>
            <person name="Wan P."/>
            <person name="Li L."/>
            <person name="Deng X."/>
            <person name="Kuang T."/>
            <person name="Xiang C."/>
            <person name="Zhu J.K."/>
            <person name="Oliver M.J."/>
            <person name="He Y."/>
        </authorList>
    </citation>
    <scope>NUCLEOTIDE SEQUENCE [LARGE SCALE GENOMIC DNA]</scope>
    <source>
        <strain evidence="3">cv. XS01</strain>
    </source>
</reference>
<feature type="region of interest" description="Disordered" evidence="1">
    <location>
        <begin position="316"/>
        <end position="380"/>
    </location>
</feature>
<dbReference type="OrthoDB" id="1839301at2759"/>
<feature type="compositionally biased region" description="Basic and acidic residues" evidence="1">
    <location>
        <begin position="316"/>
        <end position="329"/>
    </location>
</feature>
<dbReference type="EMBL" id="KV005218">
    <property type="protein sequence ID" value="KZV34146.1"/>
    <property type="molecule type" value="Genomic_DNA"/>
</dbReference>
<keyword evidence="3" id="KW-1185">Reference proteome</keyword>
<proteinExistence type="predicted"/>
<evidence type="ECO:0000256" key="1">
    <source>
        <dbReference type="SAM" id="MobiDB-lite"/>
    </source>
</evidence>
<evidence type="ECO:0000313" key="2">
    <source>
        <dbReference type="EMBL" id="KZV34146.1"/>
    </source>
</evidence>
<accession>A0A2Z7BQE7</accession>
<feature type="region of interest" description="Disordered" evidence="1">
    <location>
        <begin position="278"/>
        <end position="298"/>
    </location>
</feature>